<dbReference type="OrthoDB" id="9770334at2"/>
<dbReference type="SUPFAM" id="SSF141658">
    <property type="entry name" value="Bacteriophage trimeric proteins domain"/>
    <property type="match status" value="1"/>
</dbReference>
<comment type="caution">
    <text evidence="2">The sequence shown here is derived from an EMBL/GenBank/DDBJ whole genome shotgun (WGS) entry which is preliminary data.</text>
</comment>
<gene>
    <name evidence="2" type="ORF">CER18_09335</name>
</gene>
<evidence type="ECO:0000313" key="3">
    <source>
        <dbReference type="Proteomes" id="UP000229839"/>
    </source>
</evidence>
<reference evidence="2 3" key="1">
    <citation type="submission" date="2017-06" db="EMBL/GenBank/DDBJ databases">
        <title>Draft genome of Bartonella tribocorum strain L103, isolated from a rodent in Laos.</title>
        <authorList>
            <person name="Hadjadj L."/>
            <person name="Jiyipong T."/>
            <person name="Morand S."/>
            <person name="Diene S.M."/>
            <person name="Rolain J.-M."/>
        </authorList>
    </citation>
    <scope>NUCLEOTIDE SEQUENCE [LARGE SCALE GENOMIC DNA]</scope>
    <source>
        <strain evidence="2 3">L103</strain>
    </source>
</reference>
<protein>
    <recommendedName>
        <fullName evidence="1">Major tropism determinant second domain-containing protein</fullName>
    </recommendedName>
</protein>
<dbReference type="InterPro" id="IPR042095">
    <property type="entry name" value="SUMF_sf"/>
</dbReference>
<dbReference type="AlphaFoldDB" id="A0A2N9Y826"/>
<dbReference type="InterPro" id="IPR016187">
    <property type="entry name" value="CTDL_fold"/>
</dbReference>
<feature type="domain" description="Major tropism determinant second" evidence="1">
    <location>
        <begin position="6"/>
        <end position="80"/>
    </location>
</feature>
<dbReference type="EMBL" id="NJGE01000045">
    <property type="protein sequence ID" value="PIT67859.1"/>
    <property type="molecule type" value="Genomic_DNA"/>
</dbReference>
<name>A0A2N9Y826_9HYPH</name>
<evidence type="ECO:0000259" key="1">
    <source>
        <dbReference type="Pfam" id="PF21916"/>
    </source>
</evidence>
<dbReference type="Gene3D" id="3.90.1580.10">
    <property type="entry name" value="paralog of FGE (formylglycine-generating enzyme)"/>
    <property type="match status" value="1"/>
</dbReference>
<sequence>MTVPSSLAAGKDYYVYLAFDTRQSYKLVVSENSTYPDGYTLDTSKKIGGFHTLCADVGSIKDHPLSGYQAGDILPHSVWCLNHCPHSSPEGMVYDSSQDLWVDIYLQSGTGIFTRSAYGIPITTGRPYTDHLSDMRRVKKSFLNDVEFASAMYGSNEKTNIQGKKAPTPKSSGGHVDTANRRMISHIGCEDGCGYVSQFLSETFQVQIPSVAAGRTTFRAEMNVLVGGGIWSGGVSNGSLFRSGQYSRSFKGEMLGSRGCSRLRRFV</sequence>
<dbReference type="Gene3D" id="2.80.20.10">
    <property type="entry name" value="Tail fiber receptor-binding protein"/>
    <property type="match status" value="1"/>
</dbReference>
<accession>A0A2N9Y826</accession>
<organism evidence="2 3">
    <name type="scientific">Bartonella tribocorum</name>
    <dbReference type="NCBI Taxonomy" id="85701"/>
    <lineage>
        <taxon>Bacteria</taxon>
        <taxon>Pseudomonadati</taxon>
        <taxon>Pseudomonadota</taxon>
        <taxon>Alphaproteobacteria</taxon>
        <taxon>Hyphomicrobiales</taxon>
        <taxon>Bartonellaceae</taxon>
        <taxon>Bartonella</taxon>
    </lineage>
</organism>
<evidence type="ECO:0000313" key="2">
    <source>
        <dbReference type="EMBL" id="PIT67859.1"/>
    </source>
</evidence>
<dbReference type="SUPFAM" id="SSF56436">
    <property type="entry name" value="C-type lectin-like"/>
    <property type="match status" value="1"/>
</dbReference>
<dbReference type="InterPro" id="IPR054114">
    <property type="entry name" value="Mtd_2nd"/>
</dbReference>
<proteinExistence type="predicted"/>
<dbReference type="Pfam" id="PF21916">
    <property type="entry name" value="mtd_2nd"/>
    <property type="match status" value="1"/>
</dbReference>
<dbReference type="Proteomes" id="UP000229839">
    <property type="component" value="Unassembled WGS sequence"/>
</dbReference>